<evidence type="ECO:0000313" key="2">
    <source>
        <dbReference type="Proteomes" id="UP000643403"/>
    </source>
</evidence>
<comment type="caution">
    <text evidence="1">The sequence shown here is derived from an EMBL/GenBank/DDBJ whole genome shotgun (WGS) entry which is preliminary data.</text>
</comment>
<accession>A0ABQ3C4Q7</accession>
<sequence>MRDLLDDHARLARTGAGEDEERTVAMLDGSALLGIEAVHRNHLRAEHCAVLPGGVKFPDDAANVRA</sequence>
<dbReference type="Proteomes" id="UP000643403">
    <property type="component" value="Unassembled WGS sequence"/>
</dbReference>
<evidence type="ECO:0000313" key="1">
    <source>
        <dbReference type="EMBL" id="GGZ67982.1"/>
    </source>
</evidence>
<name>A0ABQ3C4Q7_9GAMM</name>
<reference evidence="2" key="1">
    <citation type="journal article" date="2019" name="Int. J. Syst. Evol. Microbiol.">
        <title>The Global Catalogue of Microorganisms (GCM) 10K type strain sequencing project: providing services to taxonomists for standard genome sequencing and annotation.</title>
        <authorList>
            <consortium name="The Broad Institute Genomics Platform"/>
            <consortium name="The Broad Institute Genome Sequencing Center for Infectious Disease"/>
            <person name="Wu L."/>
            <person name="Ma J."/>
        </authorList>
    </citation>
    <scope>NUCLEOTIDE SEQUENCE [LARGE SCALE GENOMIC DNA]</scope>
    <source>
        <strain evidence="2">KCTC 22558</strain>
    </source>
</reference>
<organism evidence="1 2">
    <name type="scientific">Cognatilysobacter xinjiangensis</name>
    <dbReference type="NCBI Taxonomy" id="546892"/>
    <lineage>
        <taxon>Bacteria</taxon>
        <taxon>Pseudomonadati</taxon>
        <taxon>Pseudomonadota</taxon>
        <taxon>Gammaproteobacteria</taxon>
        <taxon>Lysobacterales</taxon>
        <taxon>Lysobacteraceae</taxon>
        <taxon>Cognatilysobacter</taxon>
    </lineage>
</organism>
<protein>
    <submittedName>
        <fullName evidence="1">Uncharacterized protein</fullName>
    </submittedName>
</protein>
<proteinExistence type="predicted"/>
<keyword evidence="2" id="KW-1185">Reference proteome</keyword>
<gene>
    <name evidence="1" type="ORF">GCM10008101_22850</name>
</gene>
<dbReference type="EMBL" id="BMXY01000003">
    <property type="protein sequence ID" value="GGZ67982.1"/>
    <property type="molecule type" value="Genomic_DNA"/>
</dbReference>